<dbReference type="InterPro" id="IPR036291">
    <property type="entry name" value="NAD(P)-bd_dom_sf"/>
</dbReference>
<dbReference type="PROSITE" id="PS00061">
    <property type="entry name" value="ADH_SHORT"/>
    <property type="match status" value="1"/>
</dbReference>
<sequence>MSSEYKGKIAVVTGGSSGIGLACAMMLASRGADVAILDVADATETTARIAATHQVRAISVVVDVTDPERVDDAFETISAWSGNAFDYCVNAAGIFPAGEMRPVSETSPSTWARVMRVNVDGIFHCLRAELRVLRRICNRGSIVNFSSDAGFVATAGCSPYVASKHAINGLIKTTALENANLGIRVNADELARATQPMGRCGTPEEVAELVFFLLSDRSSFTTGSIFLVDGGITTAGYGASGAVFGNMDH</sequence>
<dbReference type="PRINTS" id="PR00081">
    <property type="entry name" value="GDHRDH"/>
</dbReference>
<dbReference type="SUPFAM" id="SSF51735">
    <property type="entry name" value="NAD(P)-binding Rossmann-fold domains"/>
    <property type="match status" value="1"/>
</dbReference>
<evidence type="ECO:0000256" key="4">
    <source>
        <dbReference type="RuleBase" id="RU000363"/>
    </source>
</evidence>
<dbReference type="PANTHER" id="PTHR24321:SF8">
    <property type="entry name" value="ESTRADIOL 17-BETA-DEHYDROGENASE 8-RELATED"/>
    <property type="match status" value="1"/>
</dbReference>
<gene>
    <name evidence="5" type="ORF">B0T11DRAFT_333296</name>
</gene>
<dbReference type="Pfam" id="PF13561">
    <property type="entry name" value="adh_short_C2"/>
    <property type="match status" value="1"/>
</dbReference>
<dbReference type="Pfam" id="PF00106">
    <property type="entry name" value="adh_short"/>
    <property type="match status" value="1"/>
</dbReference>
<dbReference type="AlphaFoldDB" id="A0A8K0T9R1"/>
<name>A0A8K0T9R1_9PEZI</name>
<evidence type="ECO:0000313" key="6">
    <source>
        <dbReference type="Proteomes" id="UP000813385"/>
    </source>
</evidence>
<dbReference type="EMBL" id="JAGPXD010000007">
    <property type="protein sequence ID" value="KAH7347172.1"/>
    <property type="molecule type" value="Genomic_DNA"/>
</dbReference>
<keyword evidence="6" id="KW-1185">Reference proteome</keyword>
<keyword evidence="2" id="KW-0521">NADP</keyword>
<dbReference type="CDD" id="cd05233">
    <property type="entry name" value="SDR_c"/>
    <property type="match status" value="1"/>
</dbReference>
<proteinExistence type="inferred from homology"/>
<dbReference type="FunFam" id="3.40.50.720:FF:000084">
    <property type="entry name" value="Short-chain dehydrogenase reductase"/>
    <property type="match status" value="1"/>
</dbReference>
<dbReference type="PRINTS" id="PR00080">
    <property type="entry name" value="SDRFAMILY"/>
</dbReference>
<dbReference type="PANTHER" id="PTHR24321">
    <property type="entry name" value="DEHYDROGENASES, SHORT CHAIN"/>
    <property type="match status" value="1"/>
</dbReference>
<dbReference type="Proteomes" id="UP000813385">
    <property type="component" value="Unassembled WGS sequence"/>
</dbReference>
<evidence type="ECO:0000256" key="2">
    <source>
        <dbReference type="ARBA" id="ARBA00022857"/>
    </source>
</evidence>
<evidence type="ECO:0000313" key="5">
    <source>
        <dbReference type="EMBL" id="KAH7347172.1"/>
    </source>
</evidence>
<dbReference type="GO" id="GO:0016491">
    <property type="term" value="F:oxidoreductase activity"/>
    <property type="evidence" value="ECO:0007669"/>
    <property type="project" value="UniProtKB-KW"/>
</dbReference>
<keyword evidence="3" id="KW-0560">Oxidoreductase</keyword>
<dbReference type="PROSITE" id="PS51257">
    <property type="entry name" value="PROKAR_LIPOPROTEIN"/>
    <property type="match status" value="1"/>
</dbReference>
<accession>A0A8K0T9R1</accession>
<reference evidence="5" key="1">
    <citation type="journal article" date="2021" name="Nat. Commun.">
        <title>Genetic determinants of endophytism in the Arabidopsis root mycobiome.</title>
        <authorList>
            <person name="Mesny F."/>
            <person name="Miyauchi S."/>
            <person name="Thiergart T."/>
            <person name="Pickel B."/>
            <person name="Atanasova L."/>
            <person name="Karlsson M."/>
            <person name="Huettel B."/>
            <person name="Barry K.W."/>
            <person name="Haridas S."/>
            <person name="Chen C."/>
            <person name="Bauer D."/>
            <person name="Andreopoulos W."/>
            <person name="Pangilinan J."/>
            <person name="LaButti K."/>
            <person name="Riley R."/>
            <person name="Lipzen A."/>
            <person name="Clum A."/>
            <person name="Drula E."/>
            <person name="Henrissat B."/>
            <person name="Kohler A."/>
            <person name="Grigoriev I.V."/>
            <person name="Martin F.M."/>
            <person name="Hacquard S."/>
        </authorList>
    </citation>
    <scope>NUCLEOTIDE SEQUENCE</scope>
    <source>
        <strain evidence="5">MPI-CAGE-AT-0016</strain>
    </source>
</reference>
<comment type="similarity">
    <text evidence="1 4">Belongs to the short-chain dehydrogenases/reductases (SDR) family.</text>
</comment>
<comment type="caution">
    <text evidence="5">The sequence shown here is derived from an EMBL/GenBank/DDBJ whole genome shotgun (WGS) entry which is preliminary data.</text>
</comment>
<protein>
    <submittedName>
        <fullName evidence="5">3-oxoacyl-reductase</fullName>
    </submittedName>
</protein>
<organism evidence="5 6">
    <name type="scientific">Plectosphaerella cucumerina</name>
    <dbReference type="NCBI Taxonomy" id="40658"/>
    <lineage>
        <taxon>Eukaryota</taxon>
        <taxon>Fungi</taxon>
        <taxon>Dikarya</taxon>
        <taxon>Ascomycota</taxon>
        <taxon>Pezizomycotina</taxon>
        <taxon>Sordariomycetes</taxon>
        <taxon>Hypocreomycetidae</taxon>
        <taxon>Glomerellales</taxon>
        <taxon>Plectosphaerellaceae</taxon>
        <taxon>Plectosphaerella</taxon>
    </lineage>
</organism>
<dbReference type="Gene3D" id="3.40.50.720">
    <property type="entry name" value="NAD(P)-binding Rossmann-like Domain"/>
    <property type="match status" value="1"/>
</dbReference>
<dbReference type="OrthoDB" id="5840532at2759"/>
<evidence type="ECO:0000256" key="3">
    <source>
        <dbReference type="ARBA" id="ARBA00023002"/>
    </source>
</evidence>
<dbReference type="InterPro" id="IPR002347">
    <property type="entry name" value="SDR_fam"/>
</dbReference>
<evidence type="ECO:0000256" key="1">
    <source>
        <dbReference type="ARBA" id="ARBA00006484"/>
    </source>
</evidence>
<dbReference type="InterPro" id="IPR020904">
    <property type="entry name" value="Sc_DH/Rdtase_CS"/>
</dbReference>